<feature type="active site" description="Proton acceptor" evidence="10">
    <location>
        <position position="438"/>
    </location>
</feature>
<comment type="similarity">
    <text evidence="1 13">Belongs to the class-I pyridine nucleotide-disulfide oxidoreductase family.</text>
</comment>
<dbReference type="PANTHER" id="PTHR22912:SF151">
    <property type="entry name" value="DIHYDROLIPOYL DEHYDROGENASE, MITOCHONDRIAL"/>
    <property type="match status" value="1"/>
</dbReference>
<dbReference type="Gene3D" id="3.30.390.30">
    <property type="match status" value="1"/>
</dbReference>
<evidence type="ECO:0000256" key="12">
    <source>
        <dbReference type="PIRSR" id="PIRSR000350-4"/>
    </source>
</evidence>
<evidence type="ECO:0000259" key="15">
    <source>
        <dbReference type="Pfam" id="PF07992"/>
    </source>
</evidence>
<evidence type="ECO:0000259" key="14">
    <source>
        <dbReference type="Pfam" id="PF02852"/>
    </source>
</evidence>
<dbReference type="PROSITE" id="PS00076">
    <property type="entry name" value="PYRIDINE_REDOX_1"/>
    <property type="match status" value="1"/>
</dbReference>
<comment type="cofactor">
    <cofactor evidence="11 13">
        <name>FAD</name>
        <dbReference type="ChEBI" id="CHEBI:57692"/>
    </cofactor>
    <text evidence="11 13">Binds 1 FAD per subunit.</text>
</comment>
<keyword evidence="5 13" id="KW-0560">Oxidoreductase</keyword>
<keyword evidence="7" id="KW-1015">Disulfide bond</keyword>
<accession>D7BGK4</accession>
<dbReference type="InterPro" id="IPR016156">
    <property type="entry name" value="FAD/NAD-linked_Rdtase_dimer_sf"/>
</dbReference>
<dbReference type="InterPro" id="IPR001100">
    <property type="entry name" value="Pyr_nuc-diS_OxRdtase"/>
</dbReference>
<keyword evidence="4 11" id="KW-0274">FAD</keyword>
<dbReference type="EMBL" id="CP002042">
    <property type="protein sequence ID" value="ADH63820.1"/>
    <property type="molecule type" value="Genomic_DNA"/>
</dbReference>
<evidence type="ECO:0000256" key="11">
    <source>
        <dbReference type="PIRSR" id="PIRSR000350-3"/>
    </source>
</evidence>
<dbReference type="InterPro" id="IPR036188">
    <property type="entry name" value="FAD/NAD-bd_sf"/>
</dbReference>
<sequence>MPAHQVVVIGAGPGGYVAAIRAAQLGLDVACVEKERALGGTCLRVGCIPSKALLEASERFYAAKEGKLVGVKLGEVQLDLAAMMAHKDKVVKASTDGIDFLFKKNKVTRYLGHGRIVGPNRVVVEGPEGTTELETTYIIVATGSKVAMLPGVEVDYQTIVTSDQAIAFDRVPQSLLVIGGGVIGLELGSVWHRLGAKVTVLEYLPRILGGMDGELSKTAERIFKKQGLDIRTGMKVTRGYVKDGKGVVEVETGETFVAEKVLLAASRIPNTDGLGLESVGISLEQGRIPINAHWQTQVPNIYAIGDVVLGPMLAHKAEEEGVAVAEYIATGYGHVDYGSIPNVVYTHPEIASVGKSEEELKAEGVPYKKGSFPFSANGRARAINDTEGFVKVLAHAETDRVLGVHIIGPHAGDLIAEAAVAMAFKASAEDIGRASHAHPTLAEAVKEAALAAWDRPLHI</sequence>
<dbReference type="Pfam" id="PF07992">
    <property type="entry name" value="Pyr_redox_2"/>
    <property type="match status" value="1"/>
</dbReference>
<evidence type="ECO:0000256" key="7">
    <source>
        <dbReference type="ARBA" id="ARBA00023157"/>
    </source>
</evidence>
<keyword evidence="3 13" id="KW-0285">Flavoprotein</keyword>
<feature type="binding site" evidence="11">
    <location>
        <begin position="142"/>
        <end position="144"/>
    </location>
    <ligand>
        <name>FAD</name>
        <dbReference type="ChEBI" id="CHEBI:57692"/>
    </ligand>
</feature>
<feature type="binding site" evidence="11">
    <location>
        <position position="51"/>
    </location>
    <ligand>
        <name>FAD</name>
        <dbReference type="ChEBI" id="CHEBI:57692"/>
    </ligand>
</feature>
<reference evidence="16 17" key="1">
    <citation type="journal article" date="2010" name="Stand. Genomic Sci.">
        <title>Complete genome sequence of Meiothermus silvanus type strain (VI-R2).</title>
        <authorList>
            <person name="Sikorski J."/>
            <person name="Tindall B.J."/>
            <person name="Lowry S."/>
            <person name="Lucas S."/>
            <person name="Nolan M."/>
            <person name="Copeland A."/>
            <person name="Glavina Del Rio T."/>
            <person name="Tice H."/>
            <person name="Cheng J.F."/>
            <person name="Han C."/>
            <person name="Pitluck S."/>
            <person name="Liolios K."/>
            <person name="Ivanova N."/>
            <person name="Mavromatis K."/>
            <person name="Mikhailova N."/>
            <person name="Pati A."/>
            <person name="Goodwin L."/>
            <person name="Chen A."/>
            <person name="Palaniappan K."/>
            <person name="Land M."/>
            <person name="Hauser L."/>
            <person name="Chang Y.J."/>
            <person name="Jeffries C.D."/>
            <person name="Rohde M."/>
            <person name="Goker M."/>
            <person name="Woyke T."/>
            <person name="Bristow J."/>
            <person name="Eisen J.A."/>
            <person name="Markowitz V."/>
            <person name="Hugenholtz P."/>
            <person name="Kyrpides N.C."/>
            <person name="Klenk H.P."/>
            <person name="Lapidus A."/>
        </authorList>
    </citation>
    <scope>NUCLEOTIDE SEQUENCE [LARGE SCALE GENOMIC DNA]</scope>
    <source>
        <strain evidence="17">ATCC 700542 / DSM 9946 / VI-R2</strain>
    </source>
</reference>
<evidence type="ECO:0000256" key="8">
    <source>
        <dbReference type="ARBA" id="ARBA00023284"/>
    </source>
</evidence>
<evidence type="ECO:0000256" key="13">
    <source>
        <dbReference type="RuleBase" id="RU003692"/>
    </source>
</evidence>
<evidence type="ECO:0000256" key="6">
    <source>
        <dbReference type="ARBA" id="ARBA00023027"/>
    </source>
</evidence>
<keyword evidence="11" id="KW-0547">Nucleotide-binding</keyword>
<gene>
    <name evidence="16" type="ordered locus">Mesil_1945</name>
</gene>
<dbReference type="GO" id="GO:0050660">
    <property type="term" value="F:flavin adenine dinucleotide binding"/>
    <property type="evidence" value="ECO:0007669"/>
    <property type="project" value="InterPro"/>
</dbReference>
<keyword evidence="8 13" id="KW-0676">Redox-active center</keyword>
<dbReference type="RefSeq" id="WP_013158373.1">
    <property type="nucleotide sequence ID" value="NC_014212.1"/>
</dbReference>
<dbReference type="SUPFAM" id="SSF55424">
    <property type="entry name" value="FAD/NAD-linked reductases, dimerisation (C-terminal) domain"/>
    <property type="match status" value="1"/>
</dbReference>
<evidence type="ECO:0000256" key="9">
    <source>
        <dbReference type="ARBA" id="ARBA00049187"/>
    </source>
</evidence>
<dbReference type="GO" id="GO:0006103">
    <property type="term" value="P:2-oxoglutarate metabolic process"/>
    <property type="evidence" value="ECO:0007669"/>
    <property type="project" value="TreeGrafter"/>
</dbReference>
<dbReference type="InterPro" id="IPR006258">
    <property type="entry name" value="Lipoamide_DH"/>
</dbReference>
<dbReference type="NCBIfam" id="TIGR01350">
    <property type="entry name" value="lipoamide_DH"/>
    <property type="match status" value="1"/>
</dbReference>
<protein>
    <recommendedName>
        <fullName evidence="2 13">Dihydrolipoyl dehydrogenase</fullName>
        <ecNumber evidence="2 13">1.8.1.4</ecNumber>
    </recommendedName>
</protein>
<evidence type="ECO:0000256" key="4">
    <source>
        <dbReference type="ARBA" id="ARBA00022827"/>
    </source>
</evidence>
<dbReference type="KEGG" id="msv:Mesil_1945"/>
<feature type="binding site" evidence="11">
    <location>
        <begin position="312"/>
        <end position="315"/>
    </location>
    <ligand>
        <name>FAD</name>
        <dbReference type="ChEBI" id="CHEBI:57692"/>
    </ligand>
</feature>
<dbReference type="GO" id="GO:0004148">
    <property type="term" value="F:dihydrolipoyl dehydrogenase (NADH) activity"/>
    <property type="evidence" value="ECO:0007669"/>
    <property type="project" value="UniProtKB-EC"/>
</dbReference>
<dbReference type="InterPro" id="IPR004099">
    <property type="entry name" value="Pyr_nucl-diS_OxRdtase_dimer"/>
</dbReference>
<dbReference type="InterPro" id="IPR023753">
    <property type="entry name" value="FAD/NAD-binding_dom"/>
</dbReference>
<evidence type="ECO:0000256" key="2">
    <source>
        <dbReference type="ARBA" id="ARBA00012608"/>
    </source>
</evidence>
<dbReference type="Pfam" id="PF02852">
    <property type="entry name" value="Pyr_redox_dim"/>
    <property type="match status" value="1"/>
</dbReference>
<evidence type="ECO:0000313" key="16">
    <source>
        <dbReference type="EMBL" id="ADH63820.1"/>
    </source>
</evidence>
<feature type="domain" description="Pyridine nucleotide-disulphide oxidoreductase dimerisation" evidence="14">
    <location>
        <begin position="340"/>
        <end position="449"/>
    </location>
</feature>
<feature type="binding site" evidence="11">
    <location>
        <position position="202"/>
    </location>
    <ligand>
        <name>NAD(+)</name>
        <dbReference type="ChEBI" id="CHEBI:57540"/>
    </ligand>
</feature>
<dbReference type="HOGENOM" id="CLU_016755_0_1_0"/>
<dbReference type="OrthoDB" id="9807946at2"/>
<dbReference type="AlphaFoldDB" id="D7BGK4"/>
<feature type="binding site" evidence="11">
    <location>
        <position position="306"/>
    </location>
    <ligand>
        <name>FAD</name>
        <dbReference type="ChEBI" id="CHEBI:57692"/>
    </ligand>
</feature>
<dbReference type="InterPro" id="IPR012999">
    <property type="entry name" value="Pyr_OxRdtase_I_AS"/>
</dbReference>
<dbReference type="FunFam" id="3.30.390.30:FF:000001">
    <property type="entry name" value="Dihydrolipoyl dehydrogenase"/>
    <property type="match status" value="1"/>
</dbReference>
<proteinExistence type="inferred from homology"/>
<name>D7BGK4_ALLS1</name>
<evidence type="ECO:0000256" key="1">
    <source>
        <dbReference type="ARBA" id="ARBA00007532"/>
    </source>
</evidence>
<feature type="disulfide bond" description="Redox-active" evidence="12">
    <location>
        <begin position="42"/>
        <end position="47"/>
    </location>
</feature>
<evidence type="ECO:0000313" key="17">
    <source>
        <dbReference type="Proteomes" id="UP000001916"/>
    </source>
</evidence>
<evidence type="ECO:0000256" key="5">
    <source>
        <dbReference type="ARBA" id="ARBA00023002"/>
    </source>
</evidence>
<dbReference type="EC" id="1.8.1.4" evidence="2 13"/>
<comment type="catalytic activity">
    <reaction evidence="9 13">
        <text>N(6)-[(R)-dihydrolipoyl]-L-lysyl-[protein] + NAD(+) = N(6)-[(R)-lipoyl]-L-lysyl-[protein] + NADH + H(+)</text>
        <dbReference type="Rhea" id="RHEA:15045"/>
        <dbReference type="Rhea" id="RHEA-COMP:10474"/>
        <dbReference type="Rhea" id="RHEA-COMP:10475"/>
        <dbReference type="ChEBI" id="CHEBI:15378"/>
        <dbReference type="ChEBI" id="CHEBI:57540"/>
        <dbReference type="ChEBI" id="CHEBI:57945"/>
        <dbReference type="ChEBI" id="CHEBI:83099"/>
        <dbReference type="ChEBI" id="CHEBI:83100"/>
        <dbReference type="EC" id="1.8.1.4"/>
    </reaction>
</comment>
<feature type="domain" description="FAD/NAD(P)-binding" evidence="15">
    <location>
        <begin position="5"/>
        <end position="321"/>
    </location>
</feature>
<dbReference type="eggNOG" id="COG1249">
    <property type="taxonomic scope" value="Bacteria"/>
</dbReference>
<dbReference type="PRINTS" id="PR00411">
    <property type="entry name" value="PNDRDTASEI"/>
</dbReference>
<evidence type="ECO:0000256" key="10">
    <source>
        <dbReference type="PIRSR" id="PIRSR000350-2"/>
    </source>
</evidence>
<feature type="binding site" evidence="11">
    <location>
        <begin position="179"/>
        <end position="186"/>
    </location>
    <ligand>
        <name>NAD(+)</name>
        <dbReference type="ChEBI" id="CHEBI:57540"/>
    </ligand>
</feature>
<dbReference type="Proteomes" id="UP000001916">
    <property type="component" value="Chromosome"/>
</dbReference>
<dbReference type="Gene3D" id="3.50.50.60">
    <property type="entry name" value="FAD/NAD(P)-binding domain"/>
    <property type="match status" value="2"/>
</dbReference>
<organism evidence="16 17">
    <name type="scientific">Allomeiothermus silvanus (strain ATCC 700542 / DSM 9946 / NBRC 106475 / NCIMB 13440 / VI-R2)</name>
    <name type="common">Thermus silvanus</name>
    <dbReference type="NCBI Taxonomy" id="526227"/>
    <lineage>
        <taxon>Bacteria</taxon>
        <taxon>Thermotogati</taxon>
        <taxon>Deinococcota</taxon>
        <taxon>Deinococci</taxon>
        <taxon>Thermales</taxon>
        <taxon>Thermaceae</taxon>
        <taxon>Allomeiothermus</taxon>
    </lineage>
</organism>
<dbReference type="PRINTS" id="PR00368">
    <property type="entry name" value="FADPNR"/>
</dbReference>
<dbReference type="STRING" id="526227.Mesil_1945"/>
<dbReference type="PIRSF" id="PIRSF000350">
    <property type="entry name" value="Mercury_reductase_MerA"/>
    <property type="match status" value="1"/>
</dbReference>
<dbReference type="GO" id="GO:0005737">
    <property type="term" value="C:cytoplasm"/>
    <property type="evidence" value="ECO:0007669"/>
    <property type="project" value="UniProtKB-ARBA"/>
</dbReference>
<feature type="binding site" evidence="11">
    <location>
        <position position="114"/>
    </location>
    <ligand>
        <name>FAD</name>
        <dbReference type="ChEBI" id="CHEBI:57692"/>
    </ligand>
</feature>
<keyword evidence="6 11" id="KW-0520">NAD</keyword>
<dbReference type="SUPFAM" id="SSF51905">
    <property type="entry name" value="FAD/NAD(P)-binding domain"/>
    <property type="match status" value="1"/>
</dbReference>
<dbReference type="PANTHER" id="PTHR22912">
    <property type="entry name" value="DISULFIDE OXIDOREDUCTASE"/>
    <property type="match status" value="1"/>
</dbReference>
<keyword evidence="17" id="KW-1185">Reference proteome</keyword>
<evidence type="ECO:0000256" key="3">
    <source>
        <dbReference type="ARBA" id="ARBA00022630"/>
    </source>
</evidence>
<dbReference type="InterPro" id="IPR050151">
    <property type="entry name" value="Class-I_Pyr_Nuc-Dis_Oxidored"/>
</dbReference>
<comment type="miscellaneous">
    <text evidence="13">The active site is a redox-active disulfide bond.</text>
</comment>